<proteinExistence type="predicted"/>
<dbReference type="OrthoDB" id="771658at2"/>
<keyword evidence="2" id="KW-1003">Cell membrane</keyword>
<evidence type="ECO:0000256" key="2">
    <source>
        <dbReference type="ARBA" id="ARBA00022475"/>
    </source>
</evidence>
<keyword evidence="3" id="KW-0645">Protease</keyword>
<gene>
    <name evidence="9" type="ORF">SAMN06265376_104188</name>
</gene>
<evidence type="ECO:0000256" key="8">
    <source>
        <dbReference type="SAM" id="Phobius"/>
    </source>
</evidence>
<sequence length="177" mass="20378">MITNKNIPYYIIAFVLFIVLKVGYRYAGTEDLDFLLHPTNKMISLLTGLQATYGQDSGYFYEKLNIIIDKSCSGYNFWLLSFIMFTILLLRHTTTRFQKINTLWISIIGAYLFTIGVNSARIFTSIIIQRQDISILHIDPSITHQVIGITTNLTFLVLTYLLIERILTHKKSDAKLT</sequence>
<feature type="transmembrane region" description="Helical" evidence="8">
    <location>
        <begin position="7"/>
        <end position="27"/>
    </location>
</feature>
<dbReference type="InterPro" id="IPR027551">
    <property type="entry name" value="Exosort_XrtK"/>
</dbReference>
<evidence type="ECO:0000313" key="9">
    <source>
        <dbReference type="EMBL" id="SNR91233.1"/>
    </source>
</evidence>
<evidence type="ECO:0000256" key="5">
    <source>
        <dbReference type="ARBA" id="ARBA00022801"/>
    </source>
</evidence>
<dbReference type="AlphaFoldDB" id="A0A239A8N0"/>
<evidence type="ECO:0000256" key="4">
    <source>
        <dbReference type="ARBA" id="ARBA00022692"/>
    </source>
</evidence>
<dbReference type="GO" id="GO:0005886">
    <property type="term" value="C:plasma membrane"/>
    <property type="evidence" value="ECO:0007669"/>
    <property type="project" value="UniProtKB-SubCell"/>
</dbReference>
<dbReference type="GO" id="GO:0006508">
    <property type="term" value="P:proteolysis"/>
    <property type="evidence" value="ECO:0007669"/>
    <property type="project" value="UniProtKB-KW"/>
</dbReference>
<feature type="transmembrane region" description="Helical" evidence="8">
    <location>
        <begin position="73"/>
        <end position="90"/>
    </location>
</feature>
<dbReference type="GO" id="GO:0008233">
    <property type="term" value="F:peptidase activity"/>
    <property type="evidence" value="ECO:0007669"/>
    <property type="project" value="UniProtKB-KW"/>
</dbReference>
<dbReference type="NCBIfam" id="TIGR04287">
    <property type="entry name" value="exosort_XrtK"/>
    <property type="match status" value="1"/>
</dbReference>
<evidence type="ECO:0000256" key="1">
    <source>
        <dbReference type="ARBA" id="ARBA00004651"/>
    </source>
</evidence>
<name>A0A239A8N0_9FLAO</name>
<organism evidence="9 10">
    <name type="scientific">Dokdonia pacifica</name>
    <dbReference type="NCBI Taxonomy" id="1627892"/>
    <lineage>
        <taxon>Bacteria</taxon>
        <taxon>Pseudomonadati</taxon>
        <taxon>Bacteroidota</taxon>
        <taxon>Flavobacteriia</taxon>
        <taxon>Flavobacteriales</taxon>
        <taxon>Flavobacteriaceae</taxon>
        <taxon>Dokdonia</taxon>
    </lineage>
</organism>
<keyword evidence="4 8" id="KW-0812">Transmembrane</keyword>
<reference evidence="9 10" key="1">
    <citation type="submission" date="2017-06" db="EMBL/GenBank/DDBJ databases">
        <authorList>
            <person name="Kim H.J."/>
            <person name="Triplett B.A."/>
        </authorList>
    </citation>
    <scope>NUCLEOTIDE SEQUENCE [LARGE SCALE GENOMIC DNA]</scope>
    <source>
        <strain evidence="9 10">DSM 25597</strain>
    </source>
</reference>
<keyword evidence="7 8" id="KW-0472">Membrane</keyword>
<keyword evidence="10" id="KW-1185">Reference proteome</keyword>
<protein>
    <submittedName>
        <fullName evidence="9">Exosortase K</fullName>
    </submittedName>
</protein>
<evidence type="ECO:0000256" key="7">
    <source>
        <dbReference type="ARBA" id="ARBA00023136"/>
    </source>
</evidence>
<keyword evidence="6 8" id="KW-1133">Transmembrane helix</keyword>
<keyword evidence="5" id="KW-0378">Hydrolase</keyword>
<evidence type="ECO:0000313" key="10">
    <source>
        <dbReference type="Proteomes" id="UP000198379"/>
    </source>
</evidence>
<evidence type="ECO:0000256" key="3">
    <source>
        <dbReference type="ARBA" id="ARBA00022670"/>
    </source>
</evidence>
<evidence type="ECO:0000256" key="6">
    <source>
        <dbReference type="ARBA" id="ARBA00022989"/>
    </source>
</evidence>
<dbReference type="NCBIfam" id="TIGR04178">
    <property type="entry name" value="exo_archaeo"/>
    <property type="match status" value="1"/>
</dbReference>
<dbReference type="InterPro" id="IPR026392">
    <property type="entry name" value="Exo/Archaeosortase_dom"/>
</dbReference>
<feature type="transmembrane region" description="Helical" evidence="8">
    <location>
        <begin position="102"/>
        <end position="122"/>
    </location>
</feature>
<comment type="subcellular location">
    <subcellularLocation>
        <location evidence="1">Cell membrane</location>
        <topology evidence="1">Multi-pass membrane protein</topology>
    </subcellularLocation>
</comment>
<dbReference type="EMBL" id="FZNY01000004">
    <property type="protein sequence ID" value="SNR91233.1"/>
    <property type="molecule type" value="Genomic_DNA"/>
</dbReference>
<accession>A0A239A8N0</accession>
<dbReference type="RefSeq" id="WP_089372001.1">
    <property type="nucleotide sequence ID" value="NZ_BMEP01000007.1"/>
</dbReference>
<dbReference type="Proteomes" id="UP000198379">
    <property type="component" value="Unassembled WGS sequence"/>
</dbReference>
<feature type="transmembrane region" description="Helical" evidence="8">
    <location>
        <begin position="142"/>
        <end position="163"/>
    </location>
</feature>